<feature type="transmembrane region" description="Helical" evidence="2">
    <location>
        <begin position="40"/>
        <end position="61"/>
    </location>
</feature>
<gene>
    <name evidence="3" type="ORF">CcCBS67573_g10063</name>
</gene>
<keyword evidence="2" id="KW-1133">Transmembrane helix</keyword>
<feature type="compositionally biased region" description="Low complexity" evidence="1">
    <location>
        <begin position="1"/>
        <end position="21"/>
    </location>
</feature>
<evidence type="ECO:0000256" key="2">
    <source>
        <dbReference type="SAM" id="Phobius"/>
    </source>
</evidence>
<evidence type="ECO:0008006" key="5">
    <source>
        <dbReference type="Google" id="ProtNLM"/>
    </source>
</evidence>
<evidence type="ECO:0000313" key="4">
    <source>
        <dbReference type="Proteomes" id="UP000320333"/>
    </source>
</evidence>
<evidence type="ECO:0000256" key="1">
    <source>
        <dbReference type="SAM" id="MobiDB-lite"/>
    </source>
</evidence>
<organism evidence="3 4">
    <name type="scientific">Chytriomyces confervae</name>
    <dbReference type="NCBI Taxonomy" id="246404"/>
    <lineage>
        <taxon>Eukaryota</taxon>
        <taxon>Fungi</taxon>
        <taxon>Fungi incertae sedis</taxon>
        <taxon>Chytridiomycota</taxon>
        <taxon>Chytridiomycota incertae sedis</taxon>
        <taxon>Chytridiomycetes</taxon>
        <taxon>Chytridiales</taxon>
        <taxon>Chytriomycetaceae</taxon>
        <taxon>Chytriomyces</taxon>
    </lineage>
</organism>
<dbReference type="AlphaFoldDB" id="A0A507DH33"/>
<feature type="compositionally biased region" description="Polar residues" evidence="1">
    <location>
        <begin position="303"/>
        <end position="329"/>
    </location>
</feature>
<sequence length="329" mass="36116">MPRLASFANSNTSNGTSANSSIPTLEPDSSSGGGLSISQFALLSIIVGLVIEVSFTGILAITLRMLRKESKNFWKMACLMLLCNVWCIVFMVFSTLSNFADKENCVLINALSNVSAHLFYVTCDVFLLYKTYAVSKCSKTVRAFSVLLLAHRLVWSVWDLAKSGGVVDPVTDACYYYQYPLSGFGYNAVDLVIDVICTLASIVANWNYLFTSFGQLAEVLAKENILRSILILSINSYVMYINLHVEDFMTILVAYMLQNYIYTRAVNAELFWVEERRSAMENSTNGGTGSAGRSGGSAVKGSTSQRIQKAGNLQNSTHQSSFNPQNSAP</sequence>
<dbReference type="OrthoDB" id="2122814at2759"/>
<dbReference type="Proteomes" id="UP000320333">
    <property type="component" value="Unassembled WGS sequence"/>
</dbReference>
<feature type="transmembrane region" description="Helical" evidence="2">
    <location>
        <begin position="106"/>
        <end position="129"/>
    </location>
</feature>
<evidence type="ECO:0000313" key="3">
    <source>
        <dbReference type="EMBL" id="TPX50894.1"/>
    </source>
</evidence>
<name>A0A507DH33_9FUNG</name>
<feature type="region of interest" description="Disordered" evidence="1">
    <location>
        <begin position="281"/>
        <end position="329"/>
    </location>
</feature>
<feature type="region of interest" description="Disordered" evidence="1">
    <location>
        <begin position="1"/>
        <end position="26"/>
    </location>
</feature>
<protein>
    <recommendedName>
        <fullName evidence="5">G-protein coupled receptors family 1 profile domain-containing protein</fullName>
    </recommendedName>
</protein>
<keyword evidence="4" id="KW-1185">Reference proteome</keyword>
<comment type="caution">
    <text evidence="3">The sequence shown here is derived from an EMBL/GenBank/DDBJ whole genome shotgun (WGS) entry which is preliminary data.</text>
</comment>
<reference evidence="3 4" key="1">
    <citation type="journal article" date="2019" name="Sci. Rep.">
        <title>Comparative genomics of chytrid fungi reveal insights into the obligate biotrophic and pathogenic lifestyle of Synchytrium endobioticum.</title>
        <authorList>
            <person name="van de Vossenberg B.T.L.H."/>
            <person name="Warris S."/>
            <person name="Nguyen H.D.T."/>
            <person name="van Gent-Pelzer M.P.E."/>
            <person name="Joly D.L."/>
            <person name="van de Geest H.C."/>
            <person name="Bonants P.J.M."/>
            <person name="Smith D.S."/>
            <person name="Levesque C.A."/>
            <person name="van der Lee T.A.J."/>
        </authorList>
    </citation>
    <scope>NUCLEOTIDE SEQUENCE [LARGE SCALE GENOMIC DNA]</scope>
    <source>
        <strain evidence="3 4">CBS 675.73</strain>
    </source>
</reference>
<dbReference type="EMBL" id="QEAP01001148">
    <property type="protein sequence ID" value="TPX50894.1"/>
    <property type="molecule type" value="Genomic_DNA"/>
</dbReference>
<feature type="compositionally biased region" description="Gly residues" evidence="1">
    <location>
        <begin position="286"/>
        <end position="295"/>
    </location>
</feature>
<proteinExistence type="predicted"/>
<feature type="transmembrane region" description="Helical" evidence="2">
    <location>
        <begin position="73"/>
        <end position="94"/>
    </location>
</feature>
<keyword evidence="2" id="KW-0472">Membrane</keyword>
<accession>A0A507DH33</accession>
<keyword evidence="2" id="KW-0812">Transmembrane</keyword>